<dbReference type="Proteomes" id="UP000503312">
    <property type="component" value="Chromosome"/>
</dbReference>
<keyword evidence="3 6" id="KW-0378">Hydrolase</keyword>
<evidence type="ECO:0000256" key="4">
    <source>
        <dbReference type="ARBA" id="ARBA00022833"/>
    </source>
</evidence>
<dbReference type="InterPro" id="IPR001915">
    <property type="entry name" value="Peptidase_M48"/>
</dbReference>
<evidence type="ECO:0000256" key="7">
    <source>
        <dbReference type="SAM" id="SignalP"/>
    </source>
</evidence>
<keyword evidence="7" id="KW-0732">Signal</keyword>
<keyword evidence="5 6" id="KW-0482">Metalloprotease</keyword>
<feature type="domain" description="Peptidase M48" evidence="8">
    <location>
        <begin position="78"/>
        <end position="258"/>
    </location>
</feature>
<keyword evidence="4 6" id="KW-0862">Zinc</keyword>
<keyword evidence="10" id="KW-1185">Reference proteome</keyword>
<comment type="cofactor">
    <cofactor evidence="6">
        <name>Zn(2+)</name>
        <dbReference type="ChEBI" id="CHEBI:29105"/>
    </cofactor>
    <text evidence="6">Binds 1 zinc ion per subunit.</text>
</comment>
<dbReference type="KEGG" id="ptrp:DCO17_05190"/>
<dbReference type="GO" id="GO:0016020">
    <property type="term" value="C:membrane"/>
    <property type="evidence" value="ECO:0007669"/>
    <property type="project" value="TreeGrafter"/>
</dbReference>
<comment type="similarity">
    <text evidence="6">Belongs to the peptidase M48 family.</text>
</comment>
<proteinExistence type="inferred from homology"/>
<dbReference type="CDD" id="cd07331">
    <property type="entry name" value="M48C_Oma1_like"/>
    <property type="match status" value="1"/>
</dbReference>
<dbReference type="GO" id="GO:0004222">
    <property type="term" value="F:metalloendopeptidase activity"/>
    <property type="evidence" value="ECO:0007669"/>
    <property type="project" value="InterPro"/>
</dbReference>
<dbReference type="PANTHER" id="PTHR22726:SF1">
    <property type="entry name" value="METALLOENDOPEPTIDASE OMA1, MITOCHONDRIAL"/>
    <property type="match status" value="1"/>
</dbReference>
<evidence type="ECO:0000256" key="6">
    <source>
        <dbReference type="RuleBase" id="RU003983"/>
    </source>
</evidence>
<dbReference type="Gene3D" id="3.30.2010.10">
    <property type="entry name" value="Metalloproteases ('zincins'), catalytic domain"/>
    <property type="match status" value="1"/>
</dbReference>
<evidence type="ECO:0000259" key="8">
    <source>
        <dbReference type="Pfam" id="PF01435"/>
    </source>
</evidence>
<feature type="signal peptide" evidence="7">
    <location>
        <begin position="1"/>
        <end position="22"/>
    </location>
</feature>
<evidence type="ECO:0000256" key="3">
    <source>
        <dbReference type="ARBA" id="ARBA00022801"/>
    </source>
</evidence>
<name>A0A6M9PXQ3_9BURK</name>
<dbReference type="InterPro" id="IPR051156">
    <property type="entry name" value="Mito/Outer_Membr_Metalloprot"/>
</dbReference>
<dbReference type="PANTHER" id="PTHR22726">
    <property type="entry name" value="METALLOENDOPEPTIDASE OMA1"/>
    <property type="match status" value="1"/>
</dbReference>
<dbReference type="AlphaFoldDB" id="A0A6M9PXQ3"/>
<dbReference type="GO" id="GO:0051603">
    <property type="term" value="P:proteolysis involved in protein catabolic process"/>
    <property type="evidence" value="ECO:0007669"/>
    <property type="project" value="TreeGrafter"/>
</dbReference>
<evidence type="ECO:0000313" key="9">
    <source>
        <dbReference type="EMBL" id="QKM64682.1"/>
    </source>
</evidence>
<dbReference type="Pfam" id="PF01435">
    <property type="entry name" value="Peptidase_M48"/>
    <property type="match status" value="1"/>
</dbReference>
<keyword evidence="1 6" id="KW-0645">Protease</keyword>
<dbReference type="EMBL" id="CP028942">
    <property type="protein sequence ID" value="QKM64682.1"/>
    <property type="molecule type" value="Genomic_DNA"/>
</dbReference>
<reference evidence="9 10" key="1">
    <citation type="submission" date="2018-04" db="EMBL/GenBank/DDBJ databases">
        <title>Polynucleobacter sp. UH21B genome.</title>
        <authorList>
            <person name="Hahn M.W."/>
        </authorList>
    </citation>
    <scope>NUCLEOTIDE SEQUENCE [LARGE SCALE GENOMIC DNA]</scope>
    <source>
        <strain evidence="9 10">MWH-UH21B</strain>
    </source>
</reference>
<sequence>MQFLVVCSKVFLGLTLTTLLLACANTTRSGAVGVDRSQFLMVPASQVDRISAASYSEQNQKAKEKNILITSGPAYDRLKTISTRLIAQTGVFRDDTQQWNWQLVLINAPILNATCAPGGKITFYTGLIEQLNLTDDEIAAIMGHEIAHALREHGRERLSQAMAQSAVANIAMAVAGPYGSAVSAANQAAQYVLVLPNSRQNESEADAIGLELAARAGYNPKASISVWQKMNKATEGKGTFEFLSTHPSGDTRIEQLTELMPAVEPLYLASQTPRKSNTAIQKIKQQ</sequence>
<protein>
    <submittedName>
        <fullName evidence="9">Peptidase M48</fullName>
    </submittedName>
</protein>
<keyword evidence="2" id="KW-0479">Metal-binding</keyword>
<organism evidence="9 10">
    <name type="scientific">Polynucleobacter tropicus</name>
    <dbReference type="NCBI Taxonomy" id="1743174"/>
    <lineage>
        <taxon>Bacteria</taxon>
        <taxon>Pseudomonadati</taxon>
        <taxon>Pseudomonadota</taxon>
        <taxon>Betaproteobacteria</taxon>
        <taxon>Burkholderiales</taxon>
        <taxon>Burkholderiaceae</taxon>
        <taxon>Polynucleobacter</taxon>
    </lineage>
</organism>
<gene>
    <name evidence="9" type="ORF">DCO17_05190</name>
</gene>
<dbReference type="RefSeq" id="WP_173955721.1">
    <property type="nucleotide sequence ID" value="NZ_CP028942.1"/>
</dbReference>
<evidence type="ECO:0000256" key="2">
    <source>
        <dbReference type="ARBA" id="ARBA00022723"/>
    </source>
</evidence>
<evidence type="ECO:0000256" key="1">
    <source>
        <dbReference type="ARBA" id="ARBA00022670"/>
    </source>
</evidence>
<evidence type="ECO:0000313" key="10">
    <source>
        <dbReference type="Proteomes" id="UP000503312"/>
    </source>
</evidence>
<dbReference type="GO" id="GO:0046872">
    <property type="term" value="F:metal ion binding"/>
    <property type="evidence" value="ECO:0007669"/>
    <property type="project" value="UniProtKB-KW"/>
</dbReference>
<accession>A0A6M9PXQ3</accession>
<evidence type="ECO:0000256" key="5">
    <source>
        <dbReference type="ARBA" id="ARBA00023049"/>
    </source>
</evidence>
<feature type="chain" id="PRO_5026912132" evidence="7">
    <location>
        <begin position="23"/>
        <end position="286"/>
    </location>
</feature>